<gene>
    <name evidence="1" type="ORF">METZ01_LOCUS71952</name>
</gene>
<accession>A0A381TUB6</accession>
<sequence>VYVSVTASVLVGQSDVANLGHDLVYETYPPPSTIEGNYINQFVRRNDVIIPARSGQARR</sequence>
<dbReference type="AlphaFoldDB" id="A0A381TUB6"/>
<reference evidence="1" key="1">
    <citation type="submission" date="2018-05" db="EMBL/GenBank/DDBJ databases">
        <authorList>
            <person name="Lanie J.A."/>
            <person name="Ng W.-L."/>
            <person name="Kazmierczak K.M."/>
            <person name="Andrzejewski T.M."/>
            <person name="Davidsen T.M."/>
            <person name="Wayne K.J."/>
            <person name="Tettelin H."/>
            <person name="Glass J.I."/>
            <person name="Rusch D."/>
            <person name="Podicherti R."/>
            <person name="Tsui H.-C.T."/>
            <person name="Winkler M.E."/>
        </authorList>
    </citation>
    <scope>NUCLEOTIDE SEQUENCE</scope>
</reference>
<evidence type="ECO:0000313" key="1">
    <source>
        <dbReference type="EMBL" id="SVA19098.1"/>
    </source>
</evidence>
<dbReference type="EMBL" id="UINC01005105">
    <property type="protein sequence ID" value="SVA19098.1"/>
    <property type="molecule type" value="Genomic_DNA"/>
</dbReference>
<organism evidence="1">
    <name type="scientific">marine metagenome</name>
    <dbReference type="NCBI Taxonomy" id="408172"/>
    <lineage>
        <taxon>unclassified sequences</taxon>
        <taxon>metagenomes</taxon>
        <taxon>ecological metagenomes</taxon>
    </lineage>
</organism>
<proteinExistence type="predicted"/>
<protein>
    <submittedName>
        <fullName evidence="1">Uncharacterized protein</fullName>
    </submittedName>
</protein>
<name>A0A381TUB6_9ZZZZ</name>
<feature type="non-terminal residue" evidence="1">
    <location>
        <position position="1"/>
    </location>
</feature>